<proteinExistence type="predicted"/>
<accession>A0A7S1LEC5</accession>
<gene>
    <name evidence="1" type="ORF">NDES1114_LOCUS7635</name>
</gene>
<sequence>MLDDNSPRRKWDEFVALTYVRVLRFNAPTRIVPLLRQWSADGVHLSPLPLQQAIKGQLLIEDHSERVDGLQFLLDVHISRDIYTTRYVDRLIAARLAEIGDEAESGEGDEMSGLLRRERRILEKFRRLTPRTQNVADAKDSVSDVLPMKTKRHTIYGNT</sequence>
<name>A0A7S1LEC5_NEODS</name>
<organism evidence="1">
    <name type="scientific">Neobodo designis</name>
    <name type="common">Flagellated protozoan</name>
    <name type="synonym">Bodo designis</name>
    <dbReference type="NCBI Taxonomy" id="312471"/>
    <lineage>
        <taxon>Eukaryota</taxon>
        <taxon>Discoba</taxon>
        <taxon>Euglenozoa</taxon>
        <taxon>Kinetoplastea</taxon>
        <taxon>Metakinetoplastina</taxon>
        <taxon>Neobodonida</taxon>
        <taxon>Neobodo</taxon>
    </lineage>
</organism>
<dbReference type="EMBL" id="HBGF01011470">
    <property type="protein sequence ID" value="CAD9101804.1"/>
    <property type="molecule type" value="Transcribed_RNA"/>
</dbReference>
<protein>
    <submittedName>
        <fullName evidence="1">Uncharacterized protein</fullName>
    </submittedName>
</protein>
<evidence type="ECO:0000313" key="1">
    <source>
        <dbReference type="EMBL" id="CAD9101804.1"/>
    </source>
</evidence>
<reference evidence="1" key="1">
    <citation type="submission" date="2021-01" db="EMBL/GenBank/DDBJ databases">
        <authorList>
            <person name="Corre E."/>
            <person name="Pelletier E."/>
            <person name="Niang G."/>
            <person name="Scheremetjew M."/>
            <person name="Finn R."/>
            <person name="Kale V."/>
            <person name="Holt S."/>
            <person name="Cochrane G."/>
            <person name="Meng A."/>
            <person name="Brown T."/>
            <person name="Cohen L."/>
        </authorList>
    </citation>
    <scope>NUCLEOTIDE SEQUENCE</scope>
    <source>
        <strain evidence="1">CCAP 1951/1</strain>
    </source>
</reference>
<dbReference type="AlphaFoldDB" id="A0A7S1LEC5"/>